<sequence>MDTFGIIAFTFGLSALAFSIKNHERINILEKKLKDFDVIPREFSSEPRPGKPKPDA</sequence>
<protein>
    <submittedName>
        <fullName evidence="1">Uncharacterized protein</fullName>
    </submittedName>
</protein>
<dbReference type="EMBL" id="JACHET010000001">
    <property type="protein sequence ID" value="MBB6183515.1"/>
    <property type="molecule type" value="Genomic_DNA"/>
</dbReference>
<proteinExistence type="predicted"/>
<dbReference type="Proteomes" id="UP000560000">
    <property type="component" value="Unassembled WGS sequence"/>
</dbReference>
<name>A0A841KEV8_9GAMM</name>
<accession>A0A841KEV8</accession>
<dbReference type="RefSeq" id="WP_154662671.1">
    <property type="nucleotide sequence ID" value="NZ_JACHET010000001.1"/>
</dbReference>
<reference evidence="1 2" key="1">
    <citation type="submission" date="2020-08" db="EMBL/GenBank/DDBJ databases">
        <title>Genomic Encyclopedia of Type Strains, Phase IV (KMG-IV): sequencing the most valuable type-strain genomes for metagenomic binning, comparative biology and taxonomic classification.</title>
        <authorList>
            <person name="Goeker M."/>
        </authorList>
    </citation>
    <scope>NUCLEOTIDE SEQUENCE [LARGE SCALE GENOMIC DNA]</scope>
    <source>
        <strain evidence="1 2">DSM 107085</strain>
    </source>
</reference>
<evidence type="ECO:0000313" key="2">
    <source>
        <dbReference type="Proteomes" id="UP000560000"/>
    </source>
</evidence>
<dbReference type="AlphaFoldDB" id="A0A841KEV8"/>
<comment type="caution">
    <text evidence="1">The sequence shown here is derived from an EMBL/GenBank/DDBJ whole genome shotgun (WGS) entry which is preliminary data.</text>
</comment>
<evidence type="ECO:0000313" key="1">
    <source>
        <dbReference type="EMBL" id="MBB6183515.1"/>
    </source>
</evidence>
<gene>
    <name evidence="1" type="ORF">HNQ86_000860</name>
</gene>
<organism evidence="1 2">
    <name type="scientific">Oleiagrimonas soli</name>
    <dbReference type="NCBI Taxonomy" id="1543381"/>
    <lineage>
        <taxon>Bacteria</taxon>
        <taxon>Pseudomonadati</taxon>
        <taxon>Pseudomonadota</taxon>
        <taxon>Gammaproteobacteria</taxon>
        <taxon>Lysobacterales</taxon>
        <taxon>Rhodanobacteraceae</taxon>
        <taxon>Oleiagrimonas</taxon>
    </lineage>
</organism>